<dbReference type="EC" id="2.7.1.40" evidence="3"/>
<keyword evidence="15" id="KW-1185">Reference proteome</keyword>
<keyword evidence="7 14" id="KW-0418">Kinase</keyword>
<keyword evidence="6" id="KW-0547">Nucleotide-binding</keyword>
<dbReference type="PANTHER" id="PTHR11817">
    <property type="entry name" value="PYRUVATE KINASE"/>
    <property type="match status" value="1"/>
</dbReference>
<dbReference type="UniPathway" id="UPA00109">
    <property type="reaction ID" value="UER00188"/>
</dbReference>
<evidence type="ECO:0000256" key="1">
    <source>
        <dbReference type="ARBA" id="ARBA00004997"/>
    </source>
</evidence>
<comment type="similarity">
    <text evidence="2">Belongs to the pyruvate kinase family.</text>
</comment>
<evidence type="ECO:0000313" key="14">
    <source>
        <dbReference type="EMBL" id="SMF73855.1"/>
    </source>
</evidence>
<feature type="domain" description="Pyruvate kinase barrel" evidence="13">
    <location>
        <begin position="131"/>
        <end position="220"/>
    </location>
</feature>
<name>A0A1Y6CSQ0_9BACT</name>
<proteinExistence type="inferred from homology"/>
<evidence type="ECO:0000313" key="15">
    <source>
        <dbReference type="Proteomes" id="UP000192907"/>
    </source>
</evidence>
<evidence type="ECO:0000256" key="7">
    <source>
        <dbReference type="ARBA" id="ARBA00022777"/>
    </source>
</evidence>
<evidence type="ECO:0000256" key="8">
    <source>
        <dbReference type="ARBA" id="ARBA00022840"/>
    </source>
</evidence>
<feature type="domain" description="Pyruvate kinase barrel" evidence="13">
    <location>
        <begin position="320"/>
        <end position="558"/>
    </location>
</feature>
<gene>
    <name evidence="14" type="ORF">SAMN06296036_1287</name>
</gene>
<evidence type="ECO:0000259" key="13">
    <source>
        <dbReference type="Pfam" id="PF00224"/>
    </source>
</evidence>
<dbReference type="GO" id="GO:0030955">
    <property type="term" value="F:potassium ion binding"/>
    <property type="evidence" value="ECO:0007669"/>
    <property type="project" value="InterPro"/>
</dbReference>
<evidence type="ECO:0000256" key="12">
    <source>
        <dbReference type="SAM" id="Coils"/>
    </source>
</evidence>
<evidence type="ECO:0000256" key="6">
    <source>
        <dbReference type="ARBA" id="ARBA00022741"/>
    </source>
</evidence>
<dbReference type="GO" id="GO:0005524">
    <property type="term" value="F:ATP binding"/>
    <property type="evidence" value="ECO:0007669"/>
    <property type="project" value="UniProtKB-KW"/>
</dbReference>
<dbReference type="GO" id="GO:0016301">
    <property type="term" value="F:kinase activity"/>
    <property type="evidence" value="ECO:0007669"/>
    <property type="project" value="UniProtKB-KW"/>
</dbReference>
<dbReference type="RefSeq" id="WP_132324540.1">
    <property type="nucleotide sequence ID" value="NZ_FWZT01000028.1"/>
</dbReference>
<keyword evidence="12" id="KW-0175">Coiled coil</keyword>
<evidence type="ECO:0000256" key="9">
    <source>
        <dbReference type="ARBA" id="ARBA00022842"/>
    </source>
</evidence>
<sequence>MKTSMTSRLANMQQQLAELIEQMDGARTNLSGSLPGKHQSLTNFLQYLCVRDVDLRPLQDDLQAVGLSSLGRSELAIHGSMKASHAWLLKFTDNDFDPLNAIESVDDELKQGKALLDDHTEKLLGPKRGDRRPRIMVTIPSDAHQDQELITQLMDGGMELARINCGHGSIEDQFKTALEVKHLARKKDLDIKVMCDLSGPKIRTRSLGQGPGVFKLKTTKDAYGHVLTPARVHLVSYPLVNHSEPCLPVCGQLSSLNDGDVLHFRDLRGRKRRAVVEVFEDHRFIKSYRNAYLGNVTRLHRGHDLVLAVSHLEPWEIQHRIHQGELFSLCLSMNDYHGEHFCIEANFEAFWDTLAVGDPVVFDDGRLATVVHDKDEISGFVVLKVLRAPSKGFVMKGDRGINFPDQSPQLAALTADDQETIDLLHGVADIFAFSFIKHAQDVRELRQFLNSRQLDQSKGVVLKIETKQAINHLPSIIIEGLKLDQLGIMIARGDLAVEVGFSRLSELQEEILTLARAAHVPVIWATQVLESLAKSGLPSRGDVSDVSRGERADCIMLNQGDFILDALQMTHDVCCRMAGHQRQNTTLMRELAIVKDRHLDSYQHGSERLNWT</sequence>
<dbReference type="InterPro" id="IPR015813">
    <property type="entry name" value="Pyrv/PenolPyrv_kinase-like_dom"/>
</dbReference>
<dbReference type="GO" id="GO:0004743">
    <property type="term" value="F:pyruvate kinase activity"/>
    <property type="evidence" value="ECO:0007669"/>
    <property type="project" value="UniProtKB-EC"/>
</dbReference>
<dbReference type="SUPFAM" id="SSF50800">
    <property type="entry name" value="PK beta-barrel domain-like"/>
    <property type="match status" value="1"/>
</dbReference>
<dbReference type="EMBL" id="FWZT01000028">
    <property type="protein sequence ID" value="SMF73855.1"/>
    <property type="molecule type" value="Genomic_DNA"/>
</dbReference>
<accession>A0A1Y6CSQ0</accession>
<keyword evidence="11 14" id="KW-0670">Pyruvate</keyword>
<evidence type="ECO:0000256" key="11">
    <source>
        <dbReference type="ARBA" id="ARBA00023317"/>
    </source>
</evidence>
<dbReference type="GO" id="GO:0000287">
    <property type="term" value="F:magnesium ion binding"/>
    <property type="evidence" value="ECO:0007669"/>
    <property type="project" value="InterPro"/>
</dbReference>
<evidence type="ECO:0000256" key="4">
    <source>
        <dbReference type="ARBA" id="ARBA00022679"/>
    </source>
</evidence>
<feature type="coiled-coil region" evidence="12">
    <location>
        <begin position="2"/>
        <end position="29"/>
    </location>
</feature>
<keyword evidence="5" id="KW-0479">Metal-binding</keyword>
<keyword evidence="8" id="KW-0067">ATP-binding</keyword>
<evidence type="ECO:0000256" key="10">
    <source>
        <dbReference type="ARBA" id="ARBA00023152"/>
    </source>
</evidence>
<organism evidence="14 15">
    <name type="scientific">Pseudobacteriovorax antillogorgiicola</name>
    <dbReference type="NCBI Taxonomy" id="1513793"/>
    <lineage>
        <taxon>Bacteria</taxon>
        <taxon>Pseudomonadati</taxon>
        <taxon>Bdellovibrionota</taxon>
        <taxon>Oligoflexia</taxon>
        <taxon>Oligoflexales</taxon>
        <taxon>Pseudobacteriovoracaceae</taxon>
        <taxon>Pseudobacteriovorax</taxon>
    </lineage>
</organism>
<keyword evidence="4" id="KW-0808">Transferase</keyword>
<reference evidence="15" key="1">
    <citation type="submission" date="2017-04" db="EMBL/GenBank/DDBJ databases">
        <authorList>
            <person name="Varghese N."/>
            <person name="Submissions S."/>
        </authorList>
    </citation>
    <scope>NUCLEOTIDE SEQUENCE [LARGE SCALE GENOMIC DNA]</scope>
    <source>
        <strain evidence="15">RKEM611</strain>
    </source>
</reference>
<dbReference type="SUPFAM" id="SSF51621">
    <property type="entry name" value="Phosphoenolpyruvate/pyruvate domain"/>
    <property type="match status" value="1"/>
</dbReference>
<dbReference type="OrthoDB" id="9812123at2"/>
<comment type="pathway">
    <text evidence="1">Carbohydrate degradation; glycolysis; pyruvate from D-glyceraldehyde 3-phosphate: step 5/5.</text>
</comment>
<evidence type="ECO:0000256" key="5">
    <source>
        <dbReference type="ARBA" id="ARBA00022723"/>
    </source>
</evidence>
<dbReference type="InterPro" id="IPR040442">
    <property type="entry name" value="Pyrv_kinase-like_dom_sf"/>
</dbReference>
<dbReference type="Proteomes" id="UP000192907">
    <property type="component" value="Unassembled WGS sequence"/>
</dbReference>
<dbReference type="InterPro" id="IPR015793">
    <property type="entry name" value="Pyrv_Knase_brl"/>
</dbReference>
<keyword evidence="10" id="KW-0324">Glycolysis</keyword>
<keyword evidence="9" id="KW-0460">Magnesium</keyword>
<evidence type="ECO:0000256" key="3">
    <source>
        <dbReference type="ARBA" id="ARBA00012142"/>
    </source>
</evidence>
<dbReference type="Gene3D" id="3.20.20.60">
    <property type="entry name" value="Phosphoenolpyruvate-binding domains"/>
    <property type="match status" value="2"/>
</dbReference>
<evidence type="ECO:0000256" key="2">
    <source>
        <dbReference type="ARBA" id="ARBA00008663"/>
    </source>
</evidence>
<dbReference type="STRING" id="1513793.SAMN06296036_1287"/>
<protein>
    <recommendedName>
        <fullName evidence="3">pyruvate kinase</fullName>
        <ecNumber evidence="3">2.7.1.40</ecNumber>
    </recommendedName>
</protein>
<dbReference type="InterPro" id="IPR001697">
    <property type="entry name" value="Pyr_Knase"/>
</dbReference>
<dbReference type="Pfam" id="PF00224">
    <property type="entry name" value="PK"/>
    <property type="match status" value="2"/>
</dbReference>
<dbReference type="InterPro" id="IPR011037">
    <property type="entry name" value="Pyrv_Knase-like_insert_dom_sf"/>
</dbReference>
<dbReference type="AlphaFoldDB" id="A0A1Y6CSQ0"/>